<evidence type="ECO:0000313" key="2">
    <source>
        <dbReference type="EMBL" id="ELK24520.1"/>
    </source>
</evidence>
<accession>L5LEU3</accession>
<feature type="compositionally biased region" description="Polar residues" evidence="1">
    <location>
        <begin position="43"/>
        <end position="52"/>
    </location>
</feature>
<gene>
    <name evidence="2" type="ORF">MDA_GLEAN10009456</name>
</gene>
<protein>
    <submittedName>
        <fullName evidence="2">Uncharacterized protein</fullName>
    </submittedName>
</protein>
<dbReference type="Proteomes" id="UP000010556">
    <property type="component" value="Unassembled WGS sequence"/>
</dbReference>
<feature type="region of interest" description="Disordered" evidence="1">
    <location>
        <begin position="42"/>
        <end position="76"/>
    </location>
</feature>
<proteinExistence type="predicted"/>
<reference evidence="3" key="1">
    <citation type="journal article" date="2013" name="Science">
        <title>Comparative analysis of bat genomes provides insight into the evolution of flight and immunity.</title>
        <authorList>
            <person name="Zhang G."/>
            <person name="Cowled C."/>
            <person name="Shi Z."/>
            <person name="Huang Z."/>
            <person name="Bishop-Lilly K.A."/>
            <person name="Fang X."/>
            <person name="Wynne J.W."/>
            <person name="Xiong Z."/>
            <person name="Baker M.L."/>
            <person name="Zhao W."/>
            <person name="Tachedjian M."/>
            <person name="Zhu Y."/>
            <person name="Zhou P."/>
            <person name="Jiang X."/>
            <person name="Ng J."/>
            <person name="Yang L."/>
            <person name="Wu L."/>
            <person name="Xiao J."/>
            <person name="Feng Y."/>
            <person name="Chen Y."/>
            <person name="Sun X."/>
            <person name="Zhang Y."/>
            <person name="Marsh G.A."/>
            <person name="Crameri G."/>
            <person name="Broder C.C."/>
            <person name="Frey K.G."/>
            <person name="Wang L.F."/>
            <person name="Wang J."/>
        </authorList>
    </citation>
    <scope>NUCLEOTIDE SEQUENCE [LARGE SCALE GENOMIC DNA]</scope>
</reference>
<evidence type="ECO:0000313" key="3">
    <source>
        <dbReference type="Proteomes" id="UP000010556"/>
    </source>
</evidence>
<dbReference type="AlphaFoldDB" id="L5LEU3"/>
<feature type="region of interest" description="Disordered" evidence="1">
    <location>
        <begin position="1"/>
        <end position="21"/>
    </location>
</feature>
<sequence>MVEQVSGGAKPKQGASRCHRDEPLVVTENSLLPCAVVLPSAQPAASTGPTHTRCQRPEPPLALPVLAPIAQHHKRV</sequence>
<name>L5LEU3_MYODS</name>
<dbReference type="EMBL" id="KB112834">
    <property type="protein sequence ID" value="ELK24520.1"/>
    <property type="molecule type" value="Genomic_DNA"/>
</dbReference>
<keyword evidence="3" id="KW-1185">Reference proteome</keyword>
<organism evidence="2 3">
    <name type="scientific">Myotis davidii</name>
    <name type="common">David's myotis</name>
    <dbReference type="NCBI Taxonomy" id="225400"/>
    <lineage>
        <taxon>Eukaryota</taxon>
        <taxon>Metazoa</taxon>
        <taxon>Chordata</taxon>
        <taxon>Craniata</taxon>
        <taxon>Vertebrata</taxon>
        <taxon>Euteleostomi</taxon>
        <taxon>Mammalia</taxon>
        <taxon>Eutheria</taxon>
        <taxon>Laurasiatheria</taxon>
        <taxon>Chiroptera</taxon>
        <taxon>Yangochiroptera</taxon>
        <taxon>Vespertilionidae</taxon>
        <taxon>Myotis</taxon>
    </lineage>
</organism>
<evidence type="ECO:0000256" key="1">
    <source>
        <dbReference type="SAM" id="MobiDB-lite"/>
    </source>
</evidence>